<evidence type="ECO:0000313" key="2">
    <source>
        <dbReference type="Proteomes" id="UP001054945"/>
    </source>
</evidence>
<gene>
    <name evidence="1" type="ORF">CEXT_513331</name>
</gene>
<proteinExistence type="predicted"/>
<sequence length="171" mass="19516">MGCLGMVSNPSDAIERHSRWRVLLMPKIVFQWFRCLSCFSWYFSCPWARKLTEVACKGVFATFQIELLSMLRATLSVILRVITFELYSGRNRVTSLQLSDKTWISIAIHNDGIFFLRELKLIGLCCTSMLLLSVDLQTIELAMLPLLPLTPSNCPDKRGDLEIIVNRDLVA</sequence>
<evidence type="ECO:0000313" key="1">
    <source>
        <dbReference type="EMBL" id="GIY67300.1"/>
    </source>
</evidence>
<dbReference type="EMBL" id="BPLR01014223">
    <property type="protein sequence ID" value="GIY67300.1"/>
    <property type="molecule type" value="Genomic_DNA"/>
</dbReference>
<dbReference type="AlphaFoldDB" id="A0AAV4VAL4"/>
<dbReference type="Proteomes" id="UP001054945">
    <property type="component" value="Unassembled WGS sequence"/>
</dbReference>
<protein>
    <submittedName>
        <fullName evidence="1">Uncharacterized protein</fullName>
    </submittedName>
</protein>
<accession>A0AAV4VAL4</accession>
<reference evidence="1 2" key="1">
    <citation type="submission" date="2021-06" db="EMBL/GenBank/DDBJ databases">
        <title>Caerostris extrusa draft genome.</title>
        <authorList>
            <person name="Kono N."/>
            <person name="Arakawa K."/>
        </authorList>
    </citation>
    <scope>NUCLEOTIDE SEQUENCE [LARGE SCALE GENOMIC DNA]</scope>
</reference>
<name>A0AAV4VAL4_CAEEX</name>
<keyword evidence="2" id="KW-1185">Reference proteome</keyword>
<organism evidence="1 2">
    <name type="scientific">Caerostris extrusa</name>
    <name type="common">Bark spider</name>
    <name type="synonym">Caerostris bankana</name>
    <dbReference type="NCBI Taxonomy" id="172846"/>
    <lineage>
        <taxon>Eukaryota</taxon>
        <taxon>Metazoa</taxon>
        <taxon>Ecdysozoa</taxon>
        <taxon>Arthropoda</taxon>
        <taxon>Chelicerata</taxon>
        <taxon>Arachnida</taxon>
        <taxon>Araneae</taxon>
        <taxon>Araneomorphae</taxon>
        <taxon>Entelegynae</taxon>
        <taxon>Araneoidea</taxon>
        <taxon>Araneidae</taxon>
        <taxon>Caerostris</taxon>
    </lineage>
</organism>
<comment type="caution">
    <text evidence="1">The sequence shown here is derived from an EMBL/GenBank/DDBJ whole genome shotgun (WGS) entry which is preliminary data.</text>
</comment>